<proteinExistence type="predicted"/>
<evidence type="ECO:0000313" key="1">
    <source>
        <dbReference type="EMBL" id="CAG2068848.1"/>
    </source>
</evidence>
<name>A0ABN7PM98_TIMPD</name>
<gene>
    <name evidence="1" type="ORF">TPAB3V08_LOCUS15791</name>
</gene>
<accession>A0ABN7PM98</accession>
<comment type="caution">
    <text evidence="1">The sequence shown here is derived from an EMBL/GenBank/DDBJ whole genome shotgun (WGS) entry which is preliminary data.</text>
</comment>
<sequence>MMYHGDGRTLSLPSTAEADLSLKLFQIEMTVEVVKLLTALQLERADVAYYVFSPGNSSNLNVTFNVTNEAIANLPWDVWSDIFHGGQEFQTHMDNFSKRDEEMFEHETPLNKRSQMTYFSRFK</sequence>
<organism evidence="1 2">
    <name type="scientific">Timema podura</name>
    <name type="common">Walking stick</name>
    <dbReference type="NCBI Taxonomy" id="61482"/>
    <lineage>
        <taxon>Eukaryota</taxon>
        <taxon>Metazoa</taxon>
        <taxon>Ecdysozoa</taxon>
        <taxon>Arthropoda</taxon>
        <taxon>Hexapoda</taxon>
        <taxon>Insecta</taxon>
        <taxon>Pterygota</taxon>
        <taxon>Neoptera</taxon>
        <taxon>Polyneoptera</taxon>
        <taxon>Phasmatodea</taxon>
        <taxon>Timematodea</taxon>
        <taxon>Timematoidea</taxon>
        <taxon>Timematidae</taxon>
        <taxon>Timema</taxon>
    </lineage>
</organism>
<dbReference type="EMBL" id="CAJPIN010104934">
    <property type="protein sequence ID" value="CAG2068848.1"/>
    <property type="molecule type" value="Genomic_DNA"/>
</dbReference>
<evidence type="ECO:0000313" key="2">
    <source>
        <dbReference type="Proteomes" id="UP001153148"/>
    </source>
</evidence>
<protein>
    <submittedName>
        <fullName evidence="1">Uncharacterized protein</fullName>
    </submittedName>
</protein>
<reference evidence="1" key="1">
    <citation type="submission" date="2021-03" db="EMBL/GenBank/DDBJ databases">
        <authorList>
            <person name="Tran Van P."/>
        </authorList>
    </citation>
    <scope>NUCLEOTIDE SEQUENCE</scope>
</reference>
<dbReference type="Proteomes" id="UP001153148">
    <property type="component" value="Unassembled WGS sequence"/>
</dbReference>
<keyword evidence="2" id="KW-1185">Reference proteome</keyword>